<accession>A0A382X9P4</accession>
<evidence type="ECO:0000256" key="1">
    <source>
        <dbReference type="SAM" id="MobiDB-lite"/>
    </source>
</evidence>
<evidence type="ECO:0000313" key="2">
    <source>
        <dbReference type="EMBL" id="SVD67693.1"/>
    </source>
</evidence>
<reference evidence="2" key="1">
    <citation type="submission" date="2018-05" db="EMBL/GenBank/DDBJ databases">
        <authorList>
            <person name="Lanie J.A."/>
            <person name="Ng W.-L."/>
            <person name="Kazmierczak K.M."/>
            <person name="Andrzejewski T.M."/>
            <person name="Davidsen T.M."/>
            <person name="Wayne K.J."/>
            <person name="Tettelin H."/>
            <person name="Glass J.I."/>
            <person name="Rusch D."/>
            <person name="Podicherti R."/>
            <person name="Tsui H.-C.T."/>
            <person name="Winkler M.E."/>
        </authorList>
    </citation>
    <scope>NUCLEOTIDE SEQUENCE</scope>
</reference>
<organism evidence="2">
    <name type="scientific">marine metagenome</name>
    <dbReference type="NCBI Taxonomy" id="408172"/>
    <lineage>
        <taxon>unclassified sequences</taxon>
        <taxon>metagenomes</taxon>
        <taxon>ecological metagenomes</taxon>
    </lineage>
</organism>
<feature type="compositionally biased region" description="Basic and acidic residues" evidence="1">
    <location>
        <begin position="115"/>
        <end position="129"/>
    </location>
</feature>
<dbReference type="AlphaFoldDB" id="A0A382X9P4"/>
<proteinExistence type="predicted"/>
<feature type="region of interest" description="Disordered" evidence="1">
    <location>
        <begin position="109"/>
        <end position="157"/>
    </location>
</feature>
<name>A0A382X9P4_9ZZZZ</name>
<gene>
    <name evidence="2" type="ORF">METZ01_LOCUS420547</name>
</gene>
<feature type="compositionally biased region" description="Low complexity" evidence="1">
    <location>
        <begin position="140"/>
        <end position="150"/>
    </location>
</feature>
<feature type="non-terminal residue" evidence="2">
    <location>
        <position position="157"/>
    </location>
</feature>
<protein>
    <submittedName>
        <fullName evidence="2">Uncharacterized protein</fullName>
    </submittedName>
</protein>
<dbReference type="EMBL" id="UINC01165988">
    <property type="protein sequence ID" value="SVD67693.1"/>
    <property type="molecule type" value="Genomic_DNA"/>
</dbReference>
<sequence>MHRSPAFKKLTAKSILVLFEFLSRRQVVKLGRRNRWITKNNGEIVLTYAETTKKFGIARSTFRNSIDQLVKLGFIDIAHHGGGMMKDCSKYGISDRWRDYGKEEFIKKSRKKDARKLGFRKDNWEEQTGRKRKRKSKIGINNDTNSSITNDTRDHQT</sequence>